<dbReference type="EMBL" id="NPKI01000032">
    <property type="protein sequence ID" value="PAP99659.1"/>
    <property type="molecule type" value="Genomic_DNA"/>
</dbReference>
<keyword evidence="3" id="KW-1185">Reference proteome</keyword>
<evidence type="ECO:0000313" key="3">
    <source>
        <dbReference type="Proteomes" id="UP000216215"/>
    </source>
</evidence>
<organism evidence="2 3">
    <name type="scientific">Mesorhizobium mediterraneum</name>
    <dbReference type="NCBI Taxonomy" id="43617"/>
    <lineage>
        <taxon>Bacteria</taxon>
        <taxon>Pseudomonadati</taxon>
        <taxon>Pseudomonadota</taxon>
        <taxon>Alphaproteobacteria</taxon>
        <taxon>Hyphomicrobiales</taxon>
        <taxon>Phyllobacteriaceae</taxon>
        <taxon>Mesorhizobium</taxon>
    </lineage>
</organism>
<keyword evidence="1" id="KW-0732">Signal</keyword>
<accession>A0AB36R512</accession>
<reference evidence="3" key="1">
    <citation type="submission" date="2017-08" db="EMBL/GenBank/DDBJ databases">
        <title>Mesorhizobium wenxinae sp. nov., a novel rhizobial species isolated from root nodules of chickpea (Cicer arietinum L.).</title>
        <authorList>
            <person name="Zhang J."/>
        </authorList>
    </citation>
    <scope>NUCLEOTIDE SEQUENCE [LARGE SCALE GENOMIC DNA]</scope>
    <source>
        <strain evidence="3">USDA 3392</strain>
    </source>
</reference>
<feature type="signal peptide" evidence="1">
    <location>
        <begin position="1"/>
        <end position="21"/>
    </location>
</feature>
<proteinExistence type="predicted"/>
<protein>
    <submittedName>
        <fullName evidence="2">Uncharacterized protein</fullName>
    </submittedName>
</protein>
<name>A0AB36R512_9HYPH</name>
<dbReference type="AlphaFoldDB" id="A0AB36R512"/>
<evidence type="ECO:0000313" key="2">
    <source>
        <dbReference type="EMBL" id="PAP99659.1"/>
    </source>
</evidence>
<dbReference type="RefSeq" id="WP_095487517.1">
    <property type="nucleotide sequence ID" value="NZ_CP088151.1"/>
</dbReference>
<gene>
    <name evidence="2" type="ORF">CIT25_25185</name>
</gene>
<dbReference type="Proteomes" id="UP000216215">
    <property type="component" value="Unassembled WGS sequence"/>
</dbReference>
<comment type="caution">
    <text evidence="2">The sequence shown here is derived from an EMBL/GenBank/DDBJ whole genome shotgun (WGS) entry which is preliminary data.</text>
</comment>
<feature type="chain" id="PRO_5044344550" evidence="1">
    <location>
        <begin position="22"/>
        <end position="162"/>
    </location>
</feature>
<evidence type="ECO:0000256" key="1">
    <source>
        <dbReference type="SAM" id="SignalP"/>
    </source>
</evidence>
<sequence>MKRVIILVALGAMLIPTGLRAADYCDDKFEPGESPDGKAMTMVSSMMSLALAERYCGASPTPLSQIDVVIEELHGCGPRSRLEAEFKKRMEEEKGAEAMTTDALIRDLVVGDDKDVPQAEVDRRARAGIEAELGGCSELLKIYQDFQDRYRNPPKWPREPDQ</sequence>